<accession>A0ABC9NDG7</accession>
<name>A0ABC9NDG7_BACUC</name>
<dbReference type="Proteomes" id="UP000004110">
    <property type="component" value="Unassembled WGS sequence"/>
</dbReference>
<comment type="caution">
    <text evidence="1">The sequence shown here is derived from an EMBL/GenBank/DDBJ whole genome shotgun (WGS) entry which is preliminary data.</text>
</comment>
<reference evidence="1" key="2">
    <citation type="submission" date="2013-11" db="EMBL/GenBank/DDBJ databases">
        <title>Draft genome sequence of Bacteroides uniformis (ATCC 8492).</title>
        <authorList>
            <person name="Sudarsanam P."/>
            <person name="Ley R."/>
            <person name="Guruge J."/>
            <person name="Turnbaugh P.J."/>
            <person name="Mahowald M."/>
            <person name="Liep D."/>
            <person name="Gordon J."/>
        </authorList>
    </citation>
    <scope>NUCLEOTIDE SEQUENCE</scope>
    <source>
        <strain evidence="1">ATCC 8492</strain>
    </source>
</reference>
<organism evidence="1 2">
    <name type="scientific">Bacteroides uniformis (strain ATCC 8492 / DSM 6597 / CCUG 4942 / CIP 103695 / JCM 5828 / KCTC 5204 / NCTC 13054 / VPI 0061)</name>
    <dbReference type="NCBI Taxonomy" id="411479"/>
    <lineage>
        <taxon>Bacteria</taxon>
        <taxon>Pseudomonadati</taxon>
        <taxon>Bacteroidota</taxon>
        <taxon>Bacteroidia</taxon>
        <taxon>Bacteroidales</taxon>
        <taxon>Bacteroidaceae</taxon>
        <taxon>Bacteroides</taxon>
    </lineage>
</organism>
<gene>
    <name evidence="1" type="ORF">BACUNI_01344</name>
</gene>
<keyword evidence="2" id="KW-1185">Reference proteome</keyword>
<proteinExistence type="predicted"/>
<evidence type="ECO:0000313" key="1">
    <source>
        <dbReference type="EMBL" id="EDO54822.1"/>
    </source>
</evidence>
<sequence length="38" mass="4320">MICRKNVKAGAVACLVWQNKVFSLTEQFVSLKRTLCFS</sequence>
<protein>
    <submittedName>
        <fullName evidence="1">Uncharacterized protein</fullName>
    </submittedName>
</protein>
<evidence type="ECO:0000313" key="2">
    <source>
        <dbReference type="Proteomes" id="UP000004110"/>
    </source>
</evidence>
<dbReference type="EMBL" id="AAYH02000040">
    <property type="protein sequence ID" value="EDO54822.1"/>
    <property type="molecule type" value="Genomic_DNA"/>
</dbReference>
<reference evidence="1" key="1">
    <citation type="submission" date="2007-06" db="EMBL/GenBank/DDBJ databases">
        <authorList>
            <person name="Fulton L."/>
            <person name="Clifton S."/>
            <person name="Fulton B."/>
            <person name="Xu J."/>
            <person name="Minx P."/>
            <person name="Pepin K.H."/>
            <person name="Johnson M."/>
            <person name="Thiruvilangam P."/>
            <person name="Bhonagiri V."/>
            <person name="Nash W.E."/>
            <person name="Mardis E.R."/>
            <person name="Wilson R.K."/>
        </authorList>
    </citation>
    <scope>NUCLEOTIDE SEQUENCE [LARGE SCALE GENOMIC DNA]</scope>
    <source>
        <strain evidence="1">ATCC 8492</strain>
    </source>
</reference>
<dbReference type="AlphaFoldDB" id="A0ABC9NDG7"/>